<keyword evidence="8" id="KW-1185">Reference proteome</keyword>
<dbReference type="Proteomes" id="UP000326912">
    <property type="component" value="Unassembled WGS sequence"/>
</dbReference>
<sequence length="1050" mass="121840">MLITRIELENIKSYRQVAVDFRRGTTAISGANGAGKTTLVEAIGFALFGYLPYKQEQFVREGEKNGKVVVHLVGGDDRPYTVERQCGTGSRWQVYDEEADMRLEQRADVQDKLHELFGIDRERSLDALFRDALGVPQGTFTSIFLETGAKRKQTFDALLQIEDYQVAAKYLLGSQNHYKEQLQTQRSTIERLQYETRELDGWREQLQSKRLEDQENKAKNIQLSELLTTHEQRKTFLDQQAERVRDLNTRYEHARSDYSFADQRLQDLQRSFQKAYEAQQIVTDQQSAYDQHQQATITLRDLRQQANARDALRQQHGKTSSTEIQINERIANHQNRLQEVERARRRIAELAPLVEQQLELERQRDEARQQRQRYLEVCASGQQSKDKHDAATHEQEQCQRKITAIQPLVPIAQLLETRRETHTRLLLQASKRNEKQRQLKDKQAALREKQRELEPAADLLRRAENNVRQIEEHRLEAEEMPELEQELQTLNAQRNRLEGNIDGYARSRAQSAGGQCPLLHESCLNIRQKGIVSLESYFEGLLTEEKGKIESIQVQQRTLTRRKDQIQKYADALTRWSDYLERRDERAENMQRIQREMTRLEQEVATLTQELADIDQVEQQFKQAEIELQASKQADTEVRALDGLNRQLEHVQKQLAQLETDITNLRQEASQLQGSGARLKQLETDLTDLNDPRSESRAKQDTLAKEAQYQQQLQQEELRLQDIQQQLQSLDTQLTAYASLDSEIARQELLVQQNQSGYHRYLQHQNEALGLPERQQAFQRQQTVTTEAREKLQAVQQEFEQAQAAFNRQDLEELGLTIERVRYEQVQLIEQMKTLQLEMNRLEQQIAAAEVLLAELEVAQKEYQTLDDLHKMMGQFRELIKDAAPHVLKAMLSDISAEANRIFGEIMGDRRAQLAWRNDYEVILRQQGVDRSFAQLSGGEQMSAALAIRLALLKKLSSLNIAFFDEPTQNMDELRRMNLAEQIRRVRGFDQLIVISHDDTFEQGLDSLVRLNKVHGETQLLDDEDSLPQANPGQGWADTEANQTLLQPTN</sequence>
<name>A0A5J4KPB0_9CHLR</name>
<feature type="coiled-coil region" evidence="4">
    <location>
        <begin position="785"/>
        <end position="869"/>
    </location>
</feature>
<feature type="coiled-coil region" evidence="4">
    <location>
        <begin position="237"/>
        <end position="271"/>
    </location>
</feature>
<dbReference type="InterPro" id="IPR027417">
    <property type="entry name" value="P-loop_NTPase"/>
</dbReference>
<evidence type="ECO:0000256" key="4">
    <source>
        <dbReference type="SAM" id="Coils"/>
    </source>
</evidence>
<comment type="similarity">
    <text evidence="1">Belongs to the SMC family. SbcC subfamily.</text>
</comment>
<accession>A0A5J4KPB0</accession>
<evidence type="ECO:0000256" key="3">
    <source>
        <dbReference type="ARBA" id="ARBA00013368"/>
    </source>
</evidence>
<organism evidence="7 8">
    <name type="scientific">Dictyobacter vulcani</name>
    <dbReference type="NCBI Taxonomy" id="2607529"/>
    <lineage>
        <taxon>Bacteria</taxon>
        <taxon>Bacillati</taxon>
        <taxon>Chloroflexota</taxon>
        <taxon>Ktedonobacteria</taxon>
        <taxon>Ktedonobacterales</taxon>
        <taxon>Dictyobacteraceae</taxon>
        <taxon>Dictyobacter</taxon>
    </lineage>
</organism>
<dbReference type="GO" id="GO:0016887">
    <property type="term" value="F:ATP hydrolysis activity"/>
    <property type="evidence" value="ECO:0007669"/>
    <property type="project" value="InterPro"/>
</dbReference>
<comment type="caution">
    <text evidence="7">The sequence shown here is derived from an EMBL/GenBank/DDBJ whole genome shotgun (WGS) entry which is preliminary data.</text>
</comment>
<gene>
    <name evidence="7" type="ORF">KDW_23530</name>
</gene>
<dbReference type="RefSeq" id="WP_151756118.1">
    <property type="nucleotide sequence ID" value="NZ_BKZW01000001.1"/>
</dbReference>
<evidence type="ECO:0000313" key="7">
    <source>
        <dbReference type="EMBL" id="GER88191.1"/>
    </source>
</evidence>
<evidence type="ECO:0000256" key="5">
    <source>
        <dbReference type="SAM" id="MobiDB-lite"/>
    </source>
</evidence>
<comment type="subunit">
    <text evidence="2">Heterodimer of SbcC and SbcD.</text>
</comment>
<dbReference type="AlphaFoldDB" id="A0A5J4KPB0"/>
<dbReference type="GO" id="GO:0006302">
    <property type="term" value="P:double-strand break repair"/>
    <property type="evidence" value="ECO:0007669"/>
    <property type="project" value="InterPro"/>
</dbReference>
<keyword evidence="4" id="KW-0175">Coiled coil</keyword>
<evidence type="ECO:0000256" key="2">
    <source>
        <dbReference type="ARBA" id="ARBA00011322"/>
    </source>
</evidence>
<dbReference type="Pfam" id="PF13476">
    <property type="entry name" value="AAA_23"/>
    <property type="match status" value="1"/>
</dbReference>
<reference evidence="7 8" key="1">
    <citation type="submission" date="2019-10" db="EMBL/GenBank/DDBJ databases">
        <title>Dictyobacter vulcani sp. nov., within the class Ktedonobacteria, isolated from soil of volcanic Mt. Zao.</title>
        <authorList>
            <person name="Zheng Y."/>
            <person name="Wang C.M."/>
            <person name="Sakai Y."/>
            <person name="Abe K."/>
            <person name="Yokota A."/>
            <person name="Yabe S."/>
        </authorList>
    </citation>
    <scope>NUCLEOTIDE SEQUENCE [LARGE SCALE GENOMIC DNA]</scope>
    <source>
        <strain evidence="7 8">W12</strain>
    </source>
</reference>
<evidence type="ECO:0000259" key="6">
    <source>
        <dbReference type="Pfam" id="PF13476"/>
    </source>
</evidence>
<dbReference type="SUPFAM" id="SSF52540">
    <property type="entry name" value="P-loop containing nucleoside triphosphate hydrolases"/>
    <property type="match status" value="2"/>
</dbReference>
<evidence type="ECO:0000313" key="8">
    <source>
        <dbReference type="Proteomes" id="UP000326912"/>
    </source>
</evidence>
<dbReference type="InterPro" id="IPR038729">
    <property type="entry name" value="Rad50/SbcC_AAA"/>
</dbReference>
<feature type="region of interest" description="Disordered" evidence="5">
    <location>
        <begin position="683"/>
        <end position="702"/>
    </location>
</feature>
<proteinExistence type="inferred from homology"/>
<evidence type="ECO:0000256" key="1">
    <source>
        <dbReference type="ARBA" id="ARBA00006930"/>
    </source>
</evidence>
<dbReference type="Gene3D" id="3.40.50.300">
    <property type="entry name" value="P-loop containing nucleotide triphosphate hydrolases"/>
    <property type="match status" value="2"/>
</dbReference>
<dbReference type="PANTHER" id="PTHR32114:SF2">
    <property type="entry name" value="ABC TRANSPORTER ABCH.3"/>
    <property type="match status" value="1"/>
</dbReference>
<feature type="coiled-coil region" evidence="4">
    <location>
        <begin position="583"/>
        <end position="675"/>
    </location>
</feature>
<feature type="compositionally biased region" description="Basic and acidic residues" evidence="5">
    <location>
        <begin position="690"/>
        <end position="702"/>
    </location>
</feature>
<feature type="region of interest" description="Disordered" evidence="5">
    <location>
        <begin position="307"/>
        <end position="327"/>
    </location>
</feature>
<feature type="coiled-coil region" evidence="4">
    <location>
        <begin position="432"/>
        <end position="507"/>
    </location>
</feature>
<protein>
    <recommendedName>
        <fullName evidence="3">Nuclease SbcCD subunit C</fullName>
    </recommendedName>
</protein>
<feature type="domain" description="Rad50/SbcC-type AAA" evidence="6">
    <location>
        <begin position="5"/>
        <end position="285"/>
    </location>
</feature>
<dbReference type="EMBL" id="BKZW01000001">
    <property type="protein sequence ID" value="GER88191.1"/>
    <property type="molecule type" value="Genomic_DNA"/>
</dbReference>
<dbReference type="PANTHER" id="PTHR32114">
    <property type="entry name" value="ABC TRANSPORTER ABCH.3"/>
    <property type="match status" value="1"/>
</dbReference>